<dbReference type="PANTHER" id="PTHR35807:SF1">
    <property type="entry name" value="TRANSCRIPTIONAL REGULATOR REDD"/>
    <property type="match status" value="1"/>
</dbReference>
<dbReference type="InterPro" id="IPR051677">
    <property type="entry name" value="AfsR-DnrI-RedD_regulator"/>
</dbReference>
<feature type="domain" description="Bacterial transcriptional activator" evidence="6">
    <location>
        <begin position="108"/>
        <end position="209"/>
    </location>
</feature>
<evidence type="ECO:0000256" key="3">
    <source>
        <dbReference type="ARBA" id="ARBA00023125"/>
    </source>
</evidence>
<dbReference type="InterPro" id="IPR011990">
    <property type="entry name" value="TPR-like_helical_dom_sf"/>
</dbReference>
<gene>
    <name evidence="7" type="ORF">ACFPZ4_09550</name>
</gene>
<comment type="similarity">
    <text evidence="1">Belongs to the AfsR/DnrI/RedD regulatory family.</text>
</comment>
<dbReference type="Proteomes" id="UP001596207">
    <property type="component" value="Unassembled WGS sequence"/>
</dbReference>
<feature type="domain" description="OmpR/PhoB-type" evidence="5">
    <location>
        <begin position="17"/>
        <end position="101"/>
    </location>
</feature>
<evidence type="ECO:0000259" key="5">
    <source>
        <dbReference type="SMART" id="SM00862"/>
    </source>
</evidence>
<evidence type="ECO:0000313" key="7">
    <source>
        <dbReference type="EMBL" id="MFC5941722.1"/>
    </source>
</evidence>
<dbReference type="RefSeq" id="WP_043962649.1">
    <property type="nucleotide sequence ID" value="NZ_CP158970.1"/>
</dbReference>
<keyword evidence="8" id="KW-1185">Reference proteome</keyword>
<proteinExistence type="inferred from homology"/>
<organism evidence="7 8">
    <name type="scientific">Micromonospora harpali</name>
    <dbReference type="NCBI Taxonomy" id="1490225"/>
    <lineage>
        <taxon>Bacteria</taxon>
        <taxon>Bacillati</taxon>
        <taxon>Actinomycetota</taxon>
        <taxon>Actinomycetes</taxon>
        <taxon>Micromonosporales</taxon>
        <taxon>Micromonosporaceae</taxon>
        <taxon>Micromonospora</taxon>
    </lineage>
</organism>
<keyword evidence="4" id="KW-0804">Transcription</keyword>
<name>A0ABW1HJU0_9ACTN</name>
<dbReference type="InterPro" id="IPR045535">
    <property type="entry name" value="ThsA_Macro"/>
</dbReference>
<dbReference type="SUPFAM" id="SSF46894">
    <property type="entry name" value="C-terminal effector domain of the bipartite response regulators"/>
    <property type="match status" value="1"/>
</dbReference>
<dbReference type="SUPFAM" id="SSF48452">
    <property type="entry name" value="TPR-like"/>
    <property type="match status" value="1"/>
</dbReference>
<dbReference type="InterPro" id="IPR036388">
    <property type="entry name" value="WH-like_DNA-bd_sf"/>
</dbReference>
<dbReference type="PANTHER" id="PTHR35807">
    <property type="entry name" value="TRANSCRIPTIONAL REGULATOR REDD-RELATED"/>
    <property type="match status" value="1"/>
</dbReference>
<evidence type="ECO:0000313" key="8">
    <source>
        <dbReference type="Proteomes" id="UP001596207"/>
    </source>
</evidence>
<sequence>MAVRVRLFGRTTIELDGVATPLPPTTATVLIRLLLAAGEPLTVDELFRDVWAPRSGPVDRPGKIFVQKRILELRKLLDPLRPGERSEILRTERGRTSAYRLVIDPDQVDVFRFRRLVHGSHHADPATAIDTLTDALALWSGRPLFDAESFPFARRTIEQLREAREAAERALLHAYRDVGMWDRAFEFGQGLLAERPDDAALAELMDRIRREAQALPRNVVQRVFTSPRTTVRILTGDLFGQEDAHLVVGFSDTFDTSTTGDIVINSDSVQGQLLRREYGGDRAWLDRELRRALADAPKVDTETRAAKRRGKLIRYPVGTVAVLRQPRRRIFGVAYSRMGNDLVAESSLAELRVSLDRVWDAAERHGQLGVLAMPLIGSGLSRLPPVGREELIKIILRSYVDRSRQRLFCPELRIVLRPADVSQVDILDVAAFLRQL</sequence>
<keyword evidence="2" id="KW-0805">Transcription regulation</keyword>
<dbReference type="Gene3D" id="1.10.10.10">
    <property type="entry name" value="Winged helix-like DNA-binding domain superfamily/Winged helix DNA-binding domain"/>
    <property type="match status" value="1"/>
</dbReference>
<dbReference type="SMART" id="SM01043">
    <property type="entry name" value="BTAD"/>
    <property type="match status" value="1"/>
</dbReference>
<dbReference type="Gene3D" id="1.25.40.10">
    <property type="entry name" value="Tetratricopeptide repeat domain"/>
    <property type="match status" value="1"/>
</dbReference>
<dbReference type="InterPro" id="IPR001867">
    <property type="entry name" value="OmpR/PhoB-type_DNA-bd"/>
</dbReference>
<reference evidence="8" key="1">
    <citation type="journal article" date="2019" name="Int. J. Syst. Evol. Microbiol.">
        <title>The Global Catalogue of Microorganisms (GCM) 10K type strain sequencing project: providing services to taxonomists for standard genome sequencing and annotation.</title>
        <authorList>
            <consortium name="The Broad Institute Genomics Platform"/>
            <consortium name="The Broad Institute Genome Sequencing Center for Infectious Disease"/>
            <person name="Wu L."/>
            <person name="Ma J."/>
        </authorList>
    </citation>
    <scope>NUCLEOTIDE SEQUENCE [LARGE SCALE GENOMIC DNA]</scope>
    <source>
        <strain evidence="8">CGMCC 4.7173</strain>
    </source>
</reference>
<evidence type="ECO:0000256" key="1">
    <source>
        <dbReference type="ARBA" id="ARBA00005820"/>
    </source>
</evidence>
<dbReference type="InterPro" id="IPR016032">
    <property type="entry name" value="Sig_transdc_resp-reg_C-effctor"/>
</dbReference>
<evidence type="ECO:0000259" key="6">
    <source>
        <dbReference type="SMART" id="SM01043"/>
    </source>
</evidence>
<evidence type="ECO:0000256" key="4">
    <source>
        <dbReference type="ARBA" id="ARBA00023163"/>
    </source>
</evidence>
<protein>
    <submittedName>
        <fullName evidence="7">Macro domain-containing protein</fullName>
    </submittedName>
</protein>
<evidence type="ECO:0000256" key="2">
    <source>
        <dbReference type="ARBA" id="ARBA00023015"/>
    </source>
</evidence>
<comment type="caution">
    <text evidence="7">The sequence shown here is derived from an EMBL/GenBank/DDBJ whole genome shotgun (WGS) entry which is preliminary data.</text>
</comment>
<dbReference type="EMBL" id="JBHSQQ010000038">
    <property type="protein sequence ID" value="MFC5941722.1"/>
    <property type="molecule type" value="Genomic_DNA"/>
</dbReference>
<dbReference type="Pfam" id="PF20016">
    <property type="entry name" value="ThsA_Macro"/>
    <property type="match status" value="1"/>
</dbReference>
<accession>A0ABW1HJU0</accession>
<dbReference type="SMART" id="SM00862">
    <property type="entry name" value="Trans_reg_C"/>
    <property type="match status" value="1"/>
</dbReference>
<dbReference type="Pfam" id="PF03704">
    <property type="entry name" value="BTAD"/>
    <property type="match status" value="1"/>
</dbReference>
<dbReference type="GeneID" id="301304664"/>
<dbReference type="InterPro" id="IPR005158">
    <property type="entry name" value="BTAD"/>
</dbReference>
<keyword evidence="3" id="KW-0238">DNA-binding</keyword>